<dbReference type="AlphaFoldDB" id="A0A076EL33"/>
<organism evidence="2 3">
    <name type="scientific">Rhodococcus opacus</name>
    <name type="common">Nocardia opaca</name>
    <dbReference type="NCBI Taxonomy" id="37919"/>
    <lineage>
        <taxon>Bacteria</taxon>
        <taxon>Bacillati</taxon>
        <taxon>Actinomycetota</taxon>
        <taxon>Actinomycetes</taxon>
        <taxon>Mycobacteriales</taxon>
        <taxon>Nocardiaceae</taxon>
        <taxon>Rhodococcus</taxon>
    </lineage>
</organism>
<sequence>MRISQTAASAVGVMRLAFDAGVALVSIVVAVPVALAIGRGRVLVRGARGDIAATSVPAEDHVHDLGTIVDVR</sequence>
<evidence type="ECO:0000313" key="2">
    <source>
        <dbReference type="EMBL" id="AII04134.1"/>
    </source>
</evidence>
<gene>
    <name evidence="2" type="ORF">EP51_05790</name>
</gene>
<keyword evidence="1" id="KW-1133">Transmembrane helix</keyword>
<reference evidence="2 3" key="1">
    <citation type="submission" date="2014-07" db="EMBL/GenBank/DDBJ databases">
        <title>Genome Sequence of Rhodococcus opacus Strain R7, a Biodegrader of Mono- and Polycyclic Aromatic Hydrocarbons.</title>
        <authorList>
            <person name="Di Gennaro P."/>
            <person name="Zampolli J."/>
            <person name="Presti I."/>
            <person name="Cappelletti M."/>
            <person name="D'Ursi P."/>
            <person name="Orro A."/>
            <person name="Mezzelani A."/>
            <person name="Milanesi L."/>
        </authorList>
    </citation>
    <scope>NUCLEOTIDE SEQUENCE [LARGE SCALE GENOMIC DNA]</scope>
    <source>
        <strain evidence="2 3">R7</strain>
    </source>
</reference>
<name>A0A076EL33_RHOOP</name>
<accession>A0A076EL33</accession>
<evidence type="ECO:0000256" key="1">
    <source>
        <dbReference type="SAM" id="Phobius"/>
    </source>
</evidence>
<protein>
    <submittedName>
        <fullName evidence="2">Uncharacterized protein</fullName>
    </submittedName>
</protein>
<keyword evidence="1" id="KW-0472">Membrane</keyword>
<dbReference type="EMBL" id="CP008947">
    <property type="protein sequence ID" value="AII04134.1"/>
    <property type="molecule type" value="Genomic_DNA"/>
</dbReference>
<keyword evidence="1" id="KW-0812">Transmembrane</keyword>
<dbReference type="Proteomes" id="UP000028488">
    <property type="component" value="Chromosome"/>
</dbReference>
<feature type="transmembrane region" description="Helical" evidence="1">
    <location>
        <begin position="20"/>
        <end position="38"/>
    </location>
</feature>
<evidence type="ECO:0000313" key="3">
    <source>
        <dbReference type="Proteomes" id="UP000028488"/>
    </source>
</evidence>
<proteinExistence type="predicted"/>